<reference evidence="2 3" key="1">
    <citation type="journal article" date="2006" name="J. Bacteriol.">
        <title>The genome sequence of the obligately chemolithoautotrophic, facultatively anaerobic bacterium Thiobacillus denitrificans.</title>
        <authorList>
            <person name="Beller H.R."/>
            <person name="Chain P.S."/>
            <person name="Letain T.E."/>
            <person name="Chakicherla A."/>
            <person name="Larimer F.W."/>
            <person name="Richardson P.M."/>
            <person name="Coleman M.A."/>
            <person name="Wood A.P."/>
            <person name="Kelly D.P."/>
        </authorList>
    </citation>
    <scope>NUCLEOTIDE SEQUENCE [LARGE SCALE GENOMIC DNA]</scope>
    <source>
        <strain evidence="2 3">ATCC 25259</strain>
    </source>
</reference>
<protein>
    <submittedName>
        <fullName evidence="2">Nitrate reductase, delta subunit</fullName>
        <ecNumber evidence="2">1.7.99.4</ecNumber>
    </submittedName>
</protein>
<dbReference type="PANTHER" id="PTHR43680:SF2">
    <property type="entry name" value="NITRATE REDUCTASE MOLYBDENUM COFACTOR ASSEMBLY CHAPERONE NARJ"/>
    <property type="match status" value="1"/>
</dbReference>
<dbReference type="eggNOG" id="COG2180">
    <property type="taxonomic scope" value="Bacteria"/>
</dbReference>
<evidence type="ECO:0000256" key="1">
    <source>
        <dbReference type="ARBA" id="ARBA00023063"/>
    </source>
</evidence>
<dbReference type="Proteomes" id="UP000008291">
    <property type="component" value="Chromosome"/>
</dbReference>
<dbReference type="PANTHER" id="PTHR43680">
    <property type="entry name" value="NITRATE REDUCTASE MOLYBDENUM COFACTOR ASSEMBLY CHAPERONE"/>
    <property type="match status" value="1"/>
</dbReference>
<dbReference type="Pfam" id="PF02613">
    <property type="entry name" value="Nitrate_red_del"/>
    <property type="match status" value="1"/>
</dbReference>
<dbReference type="SUPFAM" id="SSF89155">
    <property type="entry name" value="TorD-like"/>
    <property type="match status" value="1"/>
</dbReference>
<dbReference type="GO" id="GO:0016491">
    <property type="term" value="F:oxidoreductase activity"/>
    <property type="evidence" value="ECO:0007669"/>
    <property type="project" value="UniProtKB-KW"/>
</dbReference>
<dbReference type="InterPro" id="IPR020945">
    <property type="entry name" value="DMSO/NO3_reduct_chaperone"/>
</dbReference>
<dbReference type="EMBL" id="CP000116">
    <property type="protein sequence ID" value="AAZ97358.1"/>
    <property type="molecule type" value="Genomic_DNA"/>
</dbReference>
<keyword evidence="3" id="KW-1185">Reference proteome</keyword>
<dbReference type="HOGENOM" id="CLU_084469_1_0_4"/>
<dbReference type="NCBIfam" id="TIGR00684">
    <property type="entry name" value="narJ"/>
    <property type="match status" value="1"/>
</dbReference>
<keyword evidence="2" id="KW-0560">Oxidoreductase</keyword>
<dbReference type="KEGG" id="tbd:Tbd_1405"/>
<gene>
    <name evidence="2" type="ordered locus">Tbd_1405</name>
</gene>
<dbReference type="Gene3D" id="1.10.3480.10">
    <property type="entry name" value="TorD-like"/>
    <property type="match status" value="1"/>
</dbReference>
<dbReference type="GO" id="GO:0051131">
    <property type="term" value="P:chaperone-mediated protein complex assembly"/>
    <property type="evidence" value="ECO:0007669"/>
    <property type="project" value="InterPro"/>
</dbReference>
<dbReference type="InterPro" id="IPR003765">
    <property type="entry name" value="NO3_reductase_chaperone_NarJ"/>
</dbReference>
<sequence length="215" mass="23326">MTDAPMTLFKLLSALLEYPDQALMQAIPELMTIIGEDATLTPAEHAAIADFAAWLTDSDLTDAQARYVKTFDMTPEHALHLTHHLFGDDRNRGPALIDLGEYYKSYGLEADSGELPDYLPLVLEFASTLEPVEAKLFLDPFAKAIAQLGANLDAAKSPWAPLVRLVEAHARLVPSAFVPAAQPMTDTVCNDDDCETPVTWGDATPPAVQALATHP</sequence>
<proteinExistence type="predicted"/>
<accession>Q3SJ12</accession>
<dbReference type="RefSeq" id="WP_011311917.1">
    <property type="nucleotide sequence ID" value="NC_007404.1"/>
</dbReference>
<organism evidence="2 3">
    <name type="scientific">Thiobacillus denitrificans (strain ATCC 25259 / T1)</name>
    <dbReference type="NCBI Taxonomy" id="292415"/>
    <lineage>
        <taxon>Bacteria</taxon>
        <taxon>Pseudomonadati</taxon>
        <taxon>Pseudomonadota</taxon>
        <taxon>Betaproteobacteria</taxon>
        <taxon>Nitrosomonadales</taxon>
        <taxon>Thiobacillaceae</taxon>
        <taxon>Thiobacillus</taxon>
    </lineage>
</organism>
<keyword evidence="1" id="KW-0534">Nitrate assimilation</keyword>
<dbReference type="AlphaFoldDB" id="Q3SJ12"/>
<dbReference type="GO" id="GO:0051082">
    <property type="term" value="F:unfolded protein binding"/>
    <property type="evidence" value="ECO:0007669"/>
    <property type="project" value="InterPro"/>
</dbReference>
<dbReference type="InterPro" id="IPR036411">
    <property type="entry name" value="TorD-like_sf"/>
</dbReference>
<dbReference type="GO" id="GO:0042128">
    <property type="term" value="P:nitrate assimilation"/>
    <property type="evidence" value="ECO:0007669"/>
    <property type="project" value="UniProtKB-KW"/>
</dbReference>
<dbReference type="STRING" id="292415.Tbd_1405"/>
<name>Q3SJ12_THIDA</name>
<evidence type="ECO:0000313" key="2">
    <source>
        <dbReference type="EMBL" id="AAZ97358.1"/>
    </source>
</evidence>
<evidence type="ECO:0000313" key="3">
    <source>
        <dbReference type="Proteomes" id="UP000008291"/>
    </source>
</evidence>
<dbReference type="GO" id="GO:0016530">
    <property type="term" value="F:metallochaperone activity"/>
    <property type="evidence" value="ECO:0007669"/>
    <property type="project" value="TreeGrafter"/>
</dbReference>
<dbReference type="EC" id="1.7.99.4" evidence="2"/>